<dbReference type="PROSITE" id="PS50931">
    <property type="entry name" value="HTH_LYSR"/>
    <property type="match status" value="1"/>
</dbReference>
<name>A0ABP9FEJ0_9ACTN</name>
<dbReference type="InterPro" id="IPR036390">
    <property type="entry name" value="WH_DNA-bd_sf"/>
</dbReference>
<dbReference type="PANTHER" id="PTHR30126:SF39">
    <property type="entry name" value="HTH-TYPE TRANSCRIPTIONAL REGULATOR CYSL"/>
    <property type="match status" value="1"/>
</dbReference>
<comment type="caution">
    <text evidence="6">The sequence shown here is derived from an EMBL/GenBank/DDBJ whole genome shotgun (WGS) entry which is preliminary data.</text>
</comment>
<evidence type="ECO:0000256" key="2">
    <source>
        <dbReference type="ARBA" id="ARBA00023015"/>
    </source>
</evidence>
<dbReference type="InterPro" id="IPR000847">
    <property type="entry name" value="LysR_HTH_N"/>
</dbReference>
<accession>A0ABP9FEJ0</accession>
<keyword evidence="4" id="KW-0804">Transcription</keyword>
<evidence type="ECO:0000313" key="6">
    <source>
        <dbReference type="EMBL" id="GAA4899907.1"/>
    </source>
</evidence>
<gene>
    <name evidence="6" type="ORF">GCM10025789_17790</name>
</gene>
<dbReference type="PANTHER" id="PTHR30126">
    <property type="entry name" value="HTH-TYPE TRANSCRIPTIONAL REGULATOR"/>
    <property type="match status" value="1"/>
</dbReference>
<comment type="similarity">
    <text evidence="1">Belongs to the LysR transcriptional regulatory family.</text>
</comment>
<dbReference type="EMBL" id="BAABLV010000027">
    <property type="protein sequence ID" value="GAA4899907.1"/>
    <property type="molecule type" value="Genomic_DNA"/>
</dbReference>
<dbReference type="SUPFAM" id="SSF53850">
    <property type="entry name" value="Periplasmic binding protein-like II"/>
    <property type="match status" value="1"/>
</dbReference>
<protein>
    <submittedName>
        <fullName evidence="6">LysR family transcriptional regulator</fullName>
    </submittedName>
</protein>
<evidence type="ECO:0000256" key="4">
    <source>
        <dbReference type="ARBA" id="ARBA00023163"/>
    </source>
</evidence>
<dbReference type="Gene3D" id="1.10.10.10">
    <property type="entry name" value="Winged helix-like DNA-binding domain superfamily/Winged helix DNA-binding domain"/>
    <property type="match status" value="1"/>
</dbReference>
<dbReference type="SUPFAM" id="SSF46785">
    <property type="entry name" value="Winged helix' DNA-binding domain"/>
    <property type="match status" value="1"/>
</dbReference>
<dbReference type="InterPro" id="IPR005119">
    <property type="entry name" value="LysR_subst-bd"/>
</dbReference>
<keyword evidence="2" id="KW-0805">Transcription regulation</keyword>
<evidence type="ECO:0000313" key="7">
    <source>
        <dbReference type="Proteomes" id="UP001501521"/>
    </source>
</evidence>
<dbReference type="Pfam" id="PF00126">
    <property type="entry name" value="HTH_1"/>
    <property type="match status" value="1"/>
</dbReference>
<sequence length="296" mass="30527">MSGPGEPSIAALRLLVAVADEGGLGAGARAVGMAQSNASRTLAGLEQRLGLALVARSAAGSSVTRDGELAVEWARDVVRCVDRLMQGVAALRSEDRELVVAASMTIAEYLAPGWLATLRREHPEVGARMVIHNSADVIDDVRHGRAGLGFVEGPLVPPDMHRQRIGTDRLVVVVAPDHPWAERRGGVTVEELAATPLVEREPGSGTRSFLDQAVPGDRARPLVELPSNGAVVAAVAAGLGPAVLSIHAVLSGLVAGRLLAVPITGGGIERALHAVWLGRPEPAGPAALLLATITSA</sequence>
<reference evidence="7" key="1">
    <citation type="journal article" date="2019" name="Int. J. Syst. Evol. Microbiol.">
        <title>The Global Catalogue of Microorganisms (GCM) 10K type strain sequencing project: providing services to taxonomists for standard genome sequencing and annotation.</title>
        <authorList>
            <consortium name="The Broad Institute Genomics Platform"/>
            <consortium name="The Broad Institute Genome Sequencing Center for Infectious Disease"/>
            <person name="Wu L."/>
            <person name="Ma J."/>
        </authorList>
    </citation>
    <scope>NUCLEOTIDE SEQUENCE [LARGE SCALE GENOMIC DNA]</scope>
    <source>
        <strain evidence="7">JCM 19125</strain>
    </source>
</reference>
<organism evidence="6 7">
    <name type="scientific">Tessaracoccus lubricantis</name>
    <dbReference type="NCBI Taxonomy" id="545543"/>
    <lineage>
        <taxon>Bacteria</taxon>
        <taxon>Bacillati</taxon>
        <taxon>Actinomycetota</taxon>
        <taxon>Actinomycetes</taxon>
        <taxon>Propionibacteriales</taxon>
        <taxon>Propionibacteriaceae</taxon>
        <taxon>Tessaracoccus</taxon>
    </lineage>
</organism>
<evidence type="ECO:0000256" key="3">
    <source>
        <dbReference type="ARBA" id="ARBA00023125"/>
    </source>
</evidence>
<keyword evidence="7" id="KW-1185">Reference proteome</keyword>
<dbReference type="Proteomes" id="UP001501521">
    <property type="component" value="Unassembled WGS sequence"/>
</dbReference>
<dbReference type="RefSeq" id="WP_345582013.1">
    <property type="nucleotide sequence ID" value="NZ_BAABLV010000027.1"/>
</dbReference>
<proteinExistence type="inferred from homology"/>
<dbReference type="Gene3D" id="3.40.190.10">
    <property type="entry name" value="Periplasmic binding protein-like II"/>
    <property type="match status" value="2"/>
</dbReference>
<keyword evidence="3" id="KW-0238">DNA-binding</keyword>
<dbReference type="Pfam" id="PF03466">
    <property type="entry name" value="LysR_substrate"/>
    <property type="match status" value="1"/>
</dbReference>
<feature type="domain" description="HTH lysR-type" evidence="5">
    <location>
        <begin position="7"/>
        <end position="64"/>
    </location>
</feature>
<evidence type="ECO:0000256" key="1">
    <source>
        <dbReference type="ARBA" id="ARBA00009437"/>
    </source>
</evidence>
<dbReference type="InterPro" id="IPR036388">
    <property type="entry name" value="WH-like_DNA-bd_sf"/>
</dbReference>
<evidence type="ECO:0000259" key="5">
    <source>
        <dbReference type="PROSITE" id="PS50931"/>
    </source>
</evidence>